<evidence type="ECO:0000256" key="1">
    <source>
        <dbReference type="SAM" id="MobiDB-lite"/>
    </source>
</evidence>
<sequence length="364" mass="41237">MVRLSPLLSLYLVLLAPVFGLDNNVLALKQLKREMETTKEGILDLVHFAEDIGPFLKLLVKDVHWLSENLLNKTKQAERHEKIIRAWGKRSRIEAVQNTSMTLLCEDPLGLKAHELPVKQISWLKLPSLDSHFSRDLPPDSTHSPGAAFLMSSARPEGARQLHVRVRSTEEEIYQCRLHLQNEEIAHHTFLVQSVEAEDHYRHCNQVPDIGNTRSRSFSRQDFVEVELQSQDSISMLCKSNANLKIYADEDQGETGEAGSSHASSPGPSQMEKMENIRQDVELESLCLFKPSAHFPPSSGHETIGQRSDEGYYACNRLQSKQVIHHRNLFGELPRDLVAPEGHTKCLNDSPTGLYLSIKEPWQN</sequence>
<evidence type="ECO:0008006" key="5">
    <source>
        <dbReference type="Google" id="ProtNLM"/>
    </source>
</evidence>
<dbReference type="AlphaFoldDB" id="A0A553P7D4"/>
<feature type="compositionally biased region" description="Low complexity" evidence="1">
    <location>
        <begin position="258"/>
        <end position="269"/>
    </location>
</feature>
<reference evidence="3 4" key="1">
    <citation type="journal article" date="2018" name="Nat. Ecol. Evol.">
        <title>Genomic signatures of mitonuclear coevolution across populations of Tigriopus californicus.</title>
        <authorList>
            <person name="Barreto F.S."/>
            <person name="Watson E.T."/>
            <person name="Lima T.G."/>
            <person name="Willett C.S."/>
            <person name="Edmands S."/>
            <person name="Li W."/>
            <person name="Burton R.S."/>
        </authorList>
    </citation>
    <scope>NUCLEOTIDE SEQUENCE [LARGE SCALE GENOMIC DNA]</scope>
    <source>
        <strain evidence="3 4">San Diego</strain>
    </source>
</reference>
<accession>A0A553P7D4</accession>
<proteinExistence type="predicted"/>
<protein>
    <recommendedName>
        <fullName evidence="5">Ig-like domain-containing protein</fullName>
    </recommendedName>
</protein>
<feature type="region of interest" description="Disordered" evidence="1">
    <location>
        <begin position="252"/>
        <end position="273"/>
    </location>
</feature>
<keyword evidence="2" id="KW-0732">Signal</keyword>
<evidence type="ECO:0000313" key="3">
    <source>
        <dbReference type="EMBL" id="TRY73540.1"/>
    </source>
</evidence>
<dbReference type="EMBL" id="VCGU01000007">
    <property type="protein sequence ID" value="TRY73540.1"/>
    <property type="molecule type" value="Genomic_DNA"/>
</dbReference>
<organism evidence="3 4">
    <name type="scientific">Tigriopus californicus</name>
    <name type="common">Marine copepod</name>
    <dbReference type="NCBI Taxonomy" id="6832"/>
    <lineage>
        <taxon>Eukaryota</taxon>
        <taxon>Metazoa</taxon>
        <taxon>Ecdysozoa</taxon>
        <taxon>Arthropoda</taxon>
        <taxon>Crustacea</taxon>
        <taxon>Multicrustacea</taxon>
        <taxon>Hexanauplia</taxon>
        <taxon>Copepoda</taxon>
        <taxon>Harpacticoida</taxon>
        <taxon>Harpacticidae</taxon>
        <taxon>Tigriopus</taxon>
    </lineage>
</organism>
<name>A0A553P7D4_TIGCA</name>
<evidence type="ECO:0000313" key="4">
    <source>
        <dbReference type="Proteomes" id="UP000318571"/>
    </source>
</evidence>
<comment type="caution">
    <text evidence="3">The sequence shown here is derived from an EMBL/GenBank/DDBJ whole genome shotgun (WGS) entry which is preliminary data.</text>
</comment>
<feature type="signal peptide" evidence="2">
    <location>
        <begin position="1"/>
        <end position="20"/>
    </location>
</feature>
<evidence type="ECO:0000256" key="2">
    <source>
        <dbReference type="SAM" id="SignalP"/>
    </source>
</evidence>
<feature type="chain" id="PRO_5021715178" description="Ig-like domain-containing protein" evidence="2">
    <location>
        <begin position="21"/>
        <end position="364"/>
    </location>
</feature>
<dbReference type="Proteomes" id="UP000318571">
    <property type="component" value="Chromosome 3"/>
</dbReference>
<gene>
    <name evidence="3" type="ORF">TCAL_15689</name>
</gene>
<keyword evidence="4" id="KW-1185">Reference proteome</keyword>